<evidence type="ECO:0000313" key="3">
    <source>
        <dbReference type="EMBL" id="MDR7332801.1"/>
    </source>
</evidence>
<sequence length="329" mass="34568">MKTTLSPLLLSLTLALSGAAAQAAGTPYLGVAIYPGTPGYTVTYNGEAYPGNTRYNPDPDHVLKASWANQQGTSGLMAAELGRLRVAEFGAGRATAADGSMFGLGGSLREARFEDRFFISGAGLDDNTVVRIAYQLHGSAGGRIETNVDQGGVGRLDVNAELAMIVGSRGVSVKEHTWATHDVLAGGQQRNTLAHSDLFDVTATGFSMRLGPALFGNREFDLSWRLSVSAQCLFSFATVHPSQPQPVGGCSYSADYGNTASFMGISLYDGATGALLDPATYDVRSASGFDYAQGFAAPPVPEPQTWALMALGLGLLGWRARSKRECPLG</sequence>
<gene>
    <name evidence="3" type="ORF">J2X21_001934</name>
</gene>
<keyword evidence="4" id="KW-1185">Reference proteome</keyword>
<reference evidence="3 4" key="1">
    <citation type="submission" date="2023-07" db="EMBL/GenBank/DDBJ databases">
        <title>Sorghum-associated microbial communities from plants grown in Nebraska, USA.</title>
        <authorList>
            <person name="Schachtman D."/>
        </authorList>
    </citation>
    <scope>NUCLEOTIDE SEQUENCE [LARGE SCALE GENOMIC DNA]</scope>
    <source>
        <strain evidence="3 4">BE316</strain>
    </source>
</reference>
<dbReference type="NCBIfam" id="TIGR02595">
    <property type="entry name" value="PEP_CTERM"/>
    <property type="match status" value="1"/>
</dbReference>
<proteinExistence type="predicted"/>
<accession>A0ABU2A6H8</accession>
<feature type="signal peptide" evidence="1">
    <location>
        <begin position="1"/>
        <end position="23"/>
    </location>
</feature>
<organism evidence="3 4">
    <name type="scientific">Roseateles asaccharophilus</name>
    <dbReference type="NCBI Taxonomy" id="582607"/>
    <lineage>
        <taxon>Bacteria</taxon>
        <taxon>Pseudomonadati</taxon>
        <taxon>Pseudomonadota</taxon>
        <taxon>Betaproteobacteria</taxon>
        <taxon>Burkholderiales</taxon>
        <taxon>Sphaerotilaceae</taxon>
        <taxon>Roseateles</taxon>
    </lineage>
</organism>
<keyword evidence="1" id="KW-0732">Signal</keyword>
<dbReference type="Pfam" id="PF07589">
    <property type="entry name" value="PEP-CTERM"/>
    <property type="match status" value="1"/>
</dbReference>
<dbReference type="Proteomes" id="UP001180825">
    <property type="component" value="Unassembled WGS sequence"/>
</dbReference>
<comment type="caution">
    <text evidence="3">The sequence shown here is derived from an EMBL/GenBank/DDBJ whole genome shotgun (WGS) entry which is preliminary data.</text>
</comment>
<feature type="domain" description="Ice-binding protein C-terminal" evidence="2">
    <location>
        <begin position="299"/>
        <end position="323"/>
    </location>
</feature>
<feature type="chain" id="PRO_5045332265" description="Ice-binding protein C-terminal domain-containing protein" evidence="1">
    <location>
        <begin position="24"/>
        <end position="329"/>
    </location>
</feature>
<evidence type="ECO:0000313" key="4">
    <source>
        <dbReference type="Proteomes" id="UP001180825"/>
    </source>
</evidence>
<protein>
    <recommendedName>
        <fullName evidence="2">Ice-binding protein C-terminal domain-containing protein</fullName>
    </recommendedName>
</protein>
<dbReference type="EMBL" id="JAVDXV010000003">
    <property type="protein sequence ID" value="MDR7332801.1"/>
    <property type="molecule type" value="Genomic_DNA"/>
</dbReference>
<name>A0ABU2A6H8_9BURK</name>
<evidence type="ECO:0000259" key="2">
    <source>
        <dbReference type="Pfam" id="PF07589"/>
    </source>
</evidence>
<dbReference type="InterPro" id="IPR013424">
    <property type="entry name" value="Ice-binding_C"/>
</dbReference>
<evidence type="ECO:0000256" key="1">
    <source>
        <dbReference type="SAM" id="SignalP"/>
    </source>
</evidence>
<dbReference type="RefSeq" id="WP_310327799.1">
    <property type="nucleotide sequence ID" value="NZ_JAVDXV010000003.1"/>
</dbReference>